<dbReference type="Proteomes" id="UP000694402">
    <property type="component" value="Unassembled WGS sequence"/>
</dbReference>
<reference evidence="6" key="1">
    <citation type="submission" date="2025-08" db="UniProtKB">
        <authorList>
            <consortium name="Ensembl"/>
        </authorList>
    </citation>
    <scope>IDENTIFICATION</scope>
</reference>
<dbReference type="GO" id="GO:0035435">
    <property type="term" value="P:phosphate ion transmembrane transport"/>
    <property type="evidence" value="ECO:0007669"/>
    <property type="project" value="TreeGrafter"/>
</dbReference>
<evidence type="ECO:0000256" key="1">
    <source>
        <dbReference type="ARBA" id="ARBA00004127"/>
    </source>
</evidence>
<dbReference type="GO" id="GO:0061513">
    <property type="term" value="F:glucose 6-phosphate:phosphate antiporter activity"/>
    <property type="evidence" value="ECO:0007669"/>
    <property type="project" value="TreeGrafter"/>
</dbReference>
<evidence type="ECO:0000256" key="2">
    <source>
        <dbReference type="ARBA" id="ARBA00022692"/>
    </source>
</evidence>
<evidence type="ECO:0000256" key="3">
    <source>
        <dbReference type="ARBA" id="ARBA00022989"/>
    </source>
</evidence>
<accession>A0A8C8C8V0</accession>
<keyword evidence="7" id="KW-1185">Reference proteome</keyword>
<feature type="transmembrane region" description="Helical" evidence="5">
    <location>
        <begin position="240"/>
        <end position="259"/>
    </location>
</feature>
<dbReference type="GeneTree" id="ENSGT00730000111086"/>
<evidence type="ECO:0008006" key="8">
    <source>
        <dbReference type="Google" id="ProtNLM"/>
    </source>
</evidence>
<feature type="transmembrane region" description="Helical" evidence="5">
    <location>
        <begin position="271"/>
        <end position="289"/>
    </location>
</feature>
<organism evidence="6 7">
    <name type="scientific">Oncorhynchus tshawytscha</name>
    <name type="common">Chinook salmon</name>
    <name type="synonym">Salmo tshawytscha</name>
    <dbReference type="NCBI Taxonomy" id="74940"/>
    <lineage>
        <taxon>Eukaryota</taxon>
        <taxon>Metazoa</taxon>
        <taxon>Chordata</taxon>
        <taxon>Craniata</taxon>
        <taxon>Vertebrata</taxon>
        <taxon>Euteleostomi</taxon>
        <taxon>Actinopterygii</taxon>
        <taxon>Neopterygii</taxon>
        <taxon>Teleostei</taxon>
        <taxon>Protacanthopterygii</taxon>
        <taxon>Salmoniformes</taxon>
        <taxon>Salmonidae</taxon>
        <taxon>Salmoninae</taxon>
        <taxon>Oncorhynchus</taxon>
    </lineage>
</organism>
<name>A0A8C8C8V0_ONCTS</name>
<evidence type="ECO:0000313" key="6">
    <source>
        <dbReference type="Ensembl" id="ENSOTSP00005004762.1"/>
    </source>
</evidence>
<dbReference type="GO" id="GO:0005789">
    <property type="term" value="C:endoplasmic reticulum membrane"/>
    <property type="evidence" value="ECO:0007669"/>
    <property type="project" value="TreeGrafter"/>
</dbReference>
<dbReference type="InterPro" id="IPR036259">
    <property type="entry name" value="MFS_trans_sf"/>
</dbReference>
<evidence type="ECO:0000256" key="5">
    <source>
        <dbReference type="SAM" id="Phobius"/>
    </source>
</evidence>
<evidence type="ECO:0000256" key="4">
    <source>
        <dbReference type="ARBA" id="ARBA00023136"/>
    </source>
</evidence>
<dbReference type="PANTHER" id="PTHR43826">
    <property type="entry name" value="GLUCOSE-6-PHOSPHATE EXCHANGER SLC37A4"/>
    <property type="match status" value="1"/>
</dbReference>
<keyword evidence="2 5" id="KW-0812">Transmembrane</keyword>
<keyword evidence="3 5" id="KW-1133">Transmembrane helix</keyword>
<dbReference type="SUPFAM" id="SSF103473">
    <property type="entry name" value="MFS general substrate transporter"/>
    <property type="match status" value="1"/>
</dbReference>
<sequence length="304" mass="32975">TALSLLGYDATSLHTSIWGGSPILLCRSSSSVRLDGECHCTWFEPSHMNLAGSICPIIATLMAQSHSWRTTLSISGLSCCVVSFVCLLLIRNELKNMGFCPMGLPITVGCDTAWNQTRLFFTGSSYMSALEVGGLLGSLAAGYFTDKALAQAIQSHGNPRHFLLISMMAGMFGSMYLFRVTVTPDSQGISQYTISLSFLCYKLIWIFFLGATFGFSSYGPIALFGVIAKESAPSNYCGTSHAIVALMANIGGFCSGLPFSTIAKHHGWEMAFWVAEITCLVTTISFFLLRNIRSKMGHIPRKAD</sequence>
<comment type="subcellular location">
    <subcellularLocation>
        <location evidence="1">Endomembrane system</location>
        <topology evidence="1">Multi-pass membrane protein</topology>
    </subcellularLocation>
</comment>
<feature type="transmembrane region" description="Helical" evidence="5">
    <location>
        <begin position="202"/>
        <end position="228"/>
    </location>
</feature>
<dbReference type="Ensembl" id="ENSOTST00005005322.2">
    <property type="protein sequence ID" value="ENSOTSP00005004762.1"/>
    <property type="gene ID" value="ENSOTSG00005002737.2"/>
</dbReference>
<dbReference type="PANTHER" id="PTHR43826:SF11">
    <property type="entry name" value="GLUCOSE-6-PHOSPHATE TRANSLOCASE ISOFORM X1"/>
    <property type="match status" value="1"/>
</dbReference>
<dbReference type="AlphaFoldDB" id="A0A8C8C8V0"/>
<reference evidence="6" key="2">
    <citation type="submission" date="2025-09" db="UniProtKB">
        <authorList>
            <consortium name="Ensembl"/>
        </authorList>
    </citation>
    <scope>IDENTIFICATION</scope>
</reference>
<protein>
    <recommendedName>
        <fullName evidence="8">Major facilitator superfamily (MFS) profile domain-containing protein</fullName>
    </recommendedName>
</protein>
<feature type="transmembrane region" description="Helical" evidence="5">
    <location>
        <begin position="72"/>
        <end position="90"/>
    </location>
</feature>
<feature type="transmembrane region" description="Helical" evidence="5">
    <location>
        <begin position="162"/>
        <end position="182"/>
    </location>
</feature>
<proteinExistence type="predicted"/>
<evidence type="ECO:0000313" key="7">
    <source>
        <dbReference type="Proteomes" id="UP000694402"/>
    </source>
</evidence>
<keyword evidence="4 5" id="KW-0472">Membrane</keyword>
<dbReference type="Gene3D" id="1.20.1250.20">
    <property type="entry name" value="MFS general substrate transporter like domains"/>
    <property type="match status" value="1"/>
</dbReference>
<dbReference type="InterPro" id="IPR051337">
    <property type="entry name" value="OPA_Antiporter"/>
</dbReference>